<name>L2GVF4_VAVCU</name>
<dbReference type="SUPFAM" id="SSF69572">
    <property type="entry name" value="Activating enzymes of the ubiquitin-like proteins"/>
    <property type="match status" value="2"/>
</dbReference>
<dbReference type="AlphaFoldDB" id="L2GVF4"/>
<evidence type="ECO:0000313" key="10">
    <source>
        <dbReference type="Proteomes" id="UP000011081"/>
    </source>
</evidence>
<dbReference type="EMBL" id="GL877414">
    <property type="protein sequence ID" value="ELA47651.1"/>
    <property type="molecule type" value="Genomic_DNA"/>
</dbReference>
<keyword evidence="3" id="KW-0436">Ligase</keyword>
<dbReference type="InterPro" id="IPR045886">
    <property type="entry name" value="ThiF/MoeB/HesA"/>
</dbReference>
<dbReference type="GO" id="GO:0005524">
    <property type="term" value="F:ATP binding"/>
    <property type="evidence" value="ECO:0007669"/>
    <property type="project" value="UniProtKB-KW"/>
</dbReference>
<dbReference type="HOGENOM" id="CLU_002556_0_0_1"/>
<proteinExistence type="inferred from homology"/>
<dbReference type="PANTHER" id="PTHR10953:SF4">
    <property type="entry name" value="UBIQUITIN-ACTIVATING ENZYME E1 C-TERMINAL DOMAIN-CONTAINING PROTEIN"/>
    <property type="match status" value="1"/>
</dbReference>
<dbReference type="OMA" id="CIREKCN"/>
<dbReference type="InterPro" id="IPR018965">
    <property type="entry name" value="Ub-activating_enz_E1_C"/>
</dbReference>
<reference evidence="10" key="1">
    <citation type="submission" date="2011-03" db="EMBL/GenBank/DDBJ databases">
        <title>The genome sequence of Vavraia culicis strain floridensis.</title>
        <authorList>
            <consortium name="The Broad Institute Genome Sequencing Platform"/>
            <person name="Cuomo C."/>
            <person name="Becnel J."/>
            <person name="Sanscrainte N."/>
            <person name="Young S.K."/>
            <person name="Zeng Q."/>
            <person name="Gargeya S."/>
            <person name="Fitzgerald M."/>
            <person name="Haas B."/>
            <person name="Abouelleil A."/>
            <person name="Alvarado L."/>
            <person name="Arachchi H.M."/>
            <person name="Berlin A."/>
            <person name="Chapman S.B."/>
            <person name="Gearin G."/>
            <person name="Goldberg J."/>
            <person name="Griggs A."/>
            <person name="Gujja S."/>
            <person name="Hansen M."/>
            <person name="Heiman D."/>
            <person name="Howarth C."/>
            <person name="Larimer J."/>
            <person name="Lui A."/>
            <person name="MacDonald P.J.P."/>
            <person name="McCowen C."/>
            <person name="Montmayeur A."/>
            <person name="Murphy C."/>
            <person name="Neiman D."/>
            <person name="Pearson M."/>
            <person name="Priest M."/>
            <person name="Roberts A."/>
            <person name="Saif S."/>
            <person name="Shea T."/>
            <person name="Sisk P."/>
            <person name="Stolte C."/>
            <person name="Sykes S."/>
            <person name="Wortman J."/>
            <person name="Nusbaum C."/>
            <person name="Birren B."/>
        </authorList>
    </citation>
    <scope>NUCLEOTIDE SEQUENCE [LARGE SCALE GENOMIC DNA]</scope>
    <source>
        <strain evidence="10">floridensis</strain>
    </source>
</reference>
<dbReference type="PRINTS" id="PR01849">
    <property type="entry name" value="UBIQUITINACT"/>
</dbReference>
<dbReference type="GO" id="GO:0019948">
    <property type="term" value="F:SUMO activating enzyme activity"/>
    <property type="evidence" value="ECO:0007669"/>
    <property type="project" value="TreeGrafter"/>
</dbReference>
<comment type="pathway">
    <text evidence="1">Protein modification; protein ubiquitination.</text>
</comment>
<dbReference type="PROSITE" id="PS00865">
    <property type="entry name" value="UBIQUITIN_ACTIVAT_2"/>
    <property type="match status" value="1"/>
</dbReference>
<evidence type="ECO:0000259" key="8">
    <source>
        <dbReference type="SMART" id="SM00985"/>
    </source>
</evidence>
<protein>
    <submittedName>
        <fullName evidence="9">Ubiquitin-activating enzyme E1</fullName>
    </submittedName>
</protein>
<keyword evidence="4" id="KW-0547">Nucleotide-binding</keyword>
<feature type="domain" description="Ubiquitin-activating enzyme E1 C-terminal" evidence="8">
    <location>
        <begin position="859"/>
        <end position="972"/>
    </location>
</feature>
<keyword evidence="6" id="KW-0067">ATP-binding</keyword>
<dbReference type="GeneID" id="19878735"/>
<dbReference type="Gene3D" id="3.10.290.60">
    <property type="entry name" value="Ubiquitin-activating enzyme E1, UFD domain"/>
    <property type="match status" value="1"/>
</dbReference>
<feature type="active site" description="Glycyl thioester intermediate" evidence="7">
    <location>
        <position position="590"/>
    </location>
</feature>
<evidence type="ECO:0000256" key="7">
    <source>
        <dbReference type="PROSITE-ProRule" id="PRU10132"/>
    </source>
</evidence>
<dbReference type="GO" id="GO:0016567">
    <property type="term" value="P:protein ubiquitination"/>
    <property type="evidence" value="ECO:0007669"/>
    <property type="project" value="UniProtKB-UniPathway"/>
</dbReference>
<dbReference type="InterPro" id="IPR019572">
    <property type="entry name" value="UBA_E1_SCCH"/>
</dbReference>
<gene>
    <name evidence="9" type="ORF">VCUG_00852</name>
</gene>
<evidence type="ECO:0000256" key="3">
    <source>
        <dbReference type="ARBA" id="ARBA00022598"/>
    </source>
</evidence>
<dbReference type="Pfam" id="PF09358">
    <property type="entry name" value="E1_UFD"/>
    <property type="match status" value="1"/>
</dbReference>
<keyword evidence="5" id="KW-0833">Ubl conjugation pathway</keyword>
<dbReference type="STRING" id="948595.L2GVF4"/>
<evidence type="ECO:0000256" key="1">
    <source>
        <dbReference type="ARBA" id="ARBA00004906"/>
    </source>
</evidence>
<keyword evidence="10" id="KW-1185">Reference proteome</keyword>
<dbReference type="GO" id="GO:0005737">
    <property type="term" value="C:cytoplasm"/>
    <property type="evidence" value="ECO:0007669"/>
    <property type="project" value="TreeGrafter"/>
</dbReference>
<evidence type="ECO:0000256" key="5">
    <source>
        <dbReference type="ARBA" id="ARBA00022786"/>
    </source>
</evidence>
<dbReference type="InterPro" id="IPR035985">
    <property type="entry name" value="Ubiquitin-activating_enz"/>
</dbReference>
<dbReference type="GO" id="GO:0016925">
    <property type="term" value="P:protein sumoylation"/>
    <property type="evidence" value="ECO:0007669"/>
    <property type="project" value="TreeGrafter"/>
</dbReference>
<dbReference type="InterPro" id="IPR000594">
    <property type="entry name" value="ThiF_NAD_FAD-bd"/>
</dbReference>
<evidence type="ECO:0000313" key="9">
    <source>
        <dbReference type="EMBL" id="ELA47651.1"/>
    </source>
</evidence>
<organism evidence="9 10">
    <name type="scientific">Vavraia culicis (isolate floridensis)</name>
    <name type="common">Microsporidian parasite</name>
    <dbReference type="NCBI Taxonomy" id="948595"/>
    <lineage>
        <taxon>Eukaryota</taxon>
        <taxon>Fungi</taxon>
        <taxon>Fungi incertae sedis</taxon>
        <taxon>Microsporidia</taxon>
        <taxon>Pleistophoridae</taxon>
        <taxon>Vavraia</taxon>
    </lineage>
</organism>
<dbReference type="SMART" id="SM00985">
    <property type="entry name" value="UBA_e1_C"/>
    <property type="match status" value="1"/>
</dbReference>
<dbReference type="GO" id="GO:0031510">
    <property type="term" value="C:SUMO activating enzyme complex"/>
    <property type="evidence" value="ECO:0007669"/>
    <property type="project" value="TreeGrafter"/>
</dbReference>
<evidence type="ECO:0000256" key="4">
    <source>
        <dbReference type="ARBA" id="ARBA00022741"/>
    </source>
</evidence>
<dbReference type="Gene3D" id="1.10.10.2660">
    <property type="entry name" value="Ubiquitin-activating enzyme E1, SCCH domain"/>
    <property type="match status" value="1"/>
</dbReference>
<dbReference type="PANTHER" id="PTHR10953">
    <property type="entry name" value="UBIQUITIN-ACTIVATING ENZYME E1"/>
    <property type="match status" value="1"/>
</dbReference>
<accession>L2GVF4</accession>
<dbReference type="InterPro" id="IPR038252">
    <property type="entry name" value="UBA_E1_C_sf"/>
</dbReference>
<dbReference type="InParanoid" id="L2GVF4"/>
<dbReference type="FunCoup" id="L2GVF4">
    <property type="interactions" value="285"/>
</dbReference>
<comment type="similarity">
    <text evidence="2">Belongs to the ubiquitin-activating E1 family.</text>
</comment>
<dbReference type="Pfam" id="PF10585">
    <property type="entry name" value="UBA_E1_SCCH"/>
    <property type="match status" value="2"/>
</dbReference>
<dbReference type="OrthoDB" id="10252231at2759"/>
<dbReference type="Proteomes" id="UP000011081">
    <property type="component" value="Unassembled WGS sequence"/>
</dbReference>
<sequence>MQTDATGSSINESLYSRQLLVLGPKAHVKMMQSKVLIVGMSGLGQEIAKNLILAGIRTDIYDNSLVRMNDLNTGFYFQSQNVGQRKDESVLNALKELNTYVHVGICDIMENEGMREDVLKNYTLLVQVDADLRKQERANEATRRCNIGFIGCMQKGLAGCVFNDFIHFTTRDVNGESPKLGSVTNISYERKDDEYTEDLIEQHRRDKKQKTEEHNVYTLRTVDRHNFESRDRVKVGDSVFSITVINPFEFQICTTGTVEGDTYEEIKKTKVFEFKSLAECGKEENDDIFKLFYTHALFRDEHGRDPFPRDESDREKFLEIYEKNYGKASSELPGLFAETCAAAFMPIVSILGGYVAQEALKLCSERFMPLLQFYFFNSYDLLLPDLFSDKTEEESNKDKNKNVDLDDYKHEDSKFRDLVVLFGNRKLDQILNAKIFLVGAGAIGCEHLKNLISDVTVTDMDTIEESNLNRQFLFRKKDISDFKSAVAANVICQMREETRKDKIVPYTLAVNSNTENIFNDCFLSKFDLFALALDNAEARQYMDGRAVILKKPLFDGGTLGTKGNAQCVIPYLTESYSSSRDPPEKEIPLCTVRNFPHLIEHCIEWALTQFQTLFTEVKQNNNSDESRSANVVDESGAKSDEVKLGENLLEYIGQNPPCSKKECIKYAVELFVCFFKTNIQKLKELFPEDHITEEGLRFWEPPKRVPTEIELSEGDELHLLFLLSCSNLLSTCYLDGRKVTKDDFCDDMDEEPCDNIQKKKIIFEKDDDRNWHVDFVYAASNLRAQNYKIKNAERLDVKRIAGKIIPAIATTTAVVSGLICIEMYRYLFNKDKLSESHENEVKEDELQFIQIRRKSEIIFKNSFINLALPFIAHSETLPPIEFECKLFNKKFNLWDQLEVKDCTIEQFIQMFADVTVEMISHGNKLLYCSFYDMEKNERYYRKNIMSTADENCDFVVLDVLFDVECDHCMNIIVKR</sequence>
<dbReference type="InterPro" id="IPR000011">
    <property type="entry name" value="UBQ/SUMO-activ_enz_E1-like"/>
</dbReference>
<dbReference type="RefSeq" id="XP_008073872.1">
    <property type="nucleotide sequence ID" value="XM_008075681.1"/>
</dbReference>
<evidence type="ECO:0000256" key="2">
    <source>
        <dbReference type="ARBA" id="ARBA00005673"/>
    </source>
</evidence>
<dbReference type="Pfam" id="PF00899">
    <property type="entry name" value="ThiF"/>
    <property type="match status" value="2"/>
</dbReference>
<dbReference type="InterPro" id="IPR042063">
    <property type="entry name" value="Ubi_acti_E1_SCCH"/>
</dbReference>
<dbReference type="InterPro" id="IPR033127">
    <property type="entry name" value="UBQ-activ_enz_E1_Cys_AS"/>
</dbReference>
<dbReference type="Gene3D" id="3.40.50.720">
    <property type="entry name" value="NAD(P)-binding Rossmann-like Domain"/>
    <property type="match status" value="2"/>
</dbReference>
<evidence type="ECO:0000256" key="6">
    <source>
        <dbReference type="ARBA" id="ARBA00022840"/>
    </source>
</evidence>
<dbReference type="UniPathway" id="UPA00143"/>
<dbReference type="VEuPathDB" id="MicrosporidiaDB:VCUG_00852"/>